<proteinExistence type="predicted"/>
<keyword evidence="2" id="KW-1185">Reference proteome</keyword>
<name>A0ACC0KI07_CHOFU</name>
<accession>A0ACC0KI07</accession>
<organism evidence="1 2">
    <name type="scientific">Choristoneura fumiferana</name>
    <name type="common">Spruce budworm moth</name>
    <name type="synonym">Archips fumiferana</name>
    <dbReference type="NCBI Taxonomy" id="7141"/>
    <lineage>
        <taxon>Eukaryota</taxon>
        <taxon>Metazoa</taxon>
        <taxon>Ecdysozoa</taxon>
        <taxon>Arthropoda</taxon>
        <taxon>Hexapoda</taxon>
        <taxon>Insecta</taxon>
        <taxon>Pterygota</taxon>
        <taxon>Neoptera</taxon>
        <taxon>Endopterygota</taxon>
        <taxon>Lepidoptera</taxon>
        <taxon>Glossata</taxon>
        <taxon>Ditrysia</taxon>
        <taxon>Tortricoidea</taxon>
        <taxon>Tortricidae</taxon>
        <taxon>Tortricinae</taxon>
        <taxon>Choristoneura</taxon>
    </lineage>
</organism>
<reference evidence="1 2" key="1">
    <citation type="journal article" date="2022" name="Genome Biol. Evol.">
        <title>The Spruce Budworm Genome: Reconstructing the Evolutionary History of Antifreeze Proteins.</title>
        <authorList>
            <person name="Beliveau C."/>
            <person name="Gagne P."/>
            <person name="Picq S."/>
            <person name="Vernygora O."/>
            <person name="Keeling C.I."/>
            <person name="Pinkney K."/>
            <person name="Doucet D."/>
            <person name="Wen F."/>
            <person name="Johnston J.S."/>
            <person name="Maaroufi H."/>
            <person name="Boyle B."/>
            <person name="Laroche J."/>
            <person name="Dewar K."/>
            <person name="Juretic N."/>
            <person name="Blackburn G."/>
            <person name="Nisole A."/>
            <person name="Brunet B."/>
            <person name="Brandao M."/>
            <person name="Lumley L."/>
            <person name="Duan J."/>
            <person name="Quan G."/>
            <person name="Lucarotti C.J."/>
            <person name="Roe A.D."/>
            <person name="Sperling F.A.H."/>
            <person name="Levesque R.C."/>
            <person name="Cusson M."/>
        </authorList>
    </citation>
    <scope>NUCLEOTIDE SEQUENCE [LARGE SCALE GENOMIC DNA]</scope>
    <source>
        <strain evidence="1">Glfc:IPQL:Cfum</strain>
    </source>
</reference>
<evidence type="ECO:0000313" key="1">
    <source>
        <dbReference type="EMBL" id="KAI8436132.1"/>
    </source>
</evidence>
<comment type="caution">
    <text evidence="1">The sequence shown here is derived from an EMBL/GenBank/DDBJ whole genome shotgun (WGS) entry which is preliminary data.</text>
</comment>
<gene>
    <name evidence="1" type="ORF">MSG28_004232</name>
</gene>
<dbReference type="Proteomes" id="UP001064048">
    <property type="component" value="Chromosome 6"/>
</dbReference>
<evidence type="ECO:0000313" key="2">
    <source>
        <dbReference type="Proteomes" id="UP001064048"/>
    </source>
</evidence>
<protein>
    <submittedName>
        <fullName evidence="1">Uncharacterized protein</fullName>
    </submittedName>
</protein>
<dbReference type="EMBL" id="CM046106">
    <property type="protein sequence ID" value="KAI8436132.1"/>
    <property type="molecule type" value="Genomic_DNA"/>
</dbReference>
<sequence length="145" mass="16529">MFNMANGDMPKEYKNVTFAKYRVPLVGPLIDYMDSSIEYLWKRTFARAEKLHVKSSRTRVSATFSAILCLMLGFLANVKMEVVTFDEQPLPNDLHFVLMSKDDNIYIDDIDVSRVMCCIEASDCLVLLISCLLVWNSSNVVSNTK</sequence>